<dbReference type="AlphaFoldDB" id="A0AA47M8R3"/>
<feature type="compositionally biased region" description="Basic and acidic residues" evidence="1">
    <location>
        <begin position="7"/>
        <end position="22"/>
    </location>
</feature>
<evidence type="ECO:0000256" key="1">
    <source>
        <dbReference type="SAM" id="MobiDB-lite"/>
    </source>
</evidence>
<proteinExistence type="predicted"/>
<name>A0AA47M8R3_MERPO</name>
<evidence type="ECO:0000313" key="3">
    <source>
        <dbReference type="Proteomes" id="UP001174136"/>
    </source>
</evidence>
<comment type="caution">
    <text evidence="2">The sequence shown here is derived from an EMBL/GenBank/DDBJ whole genome shotgun (WGS) entry which is preliminary data.</text>
</comment>
<dbReference type="EMBL" id="JAOPHQ010005419">
    <property type="protein sequence ID" value="KAK0135527.1"/>
    <property type="molecule type" value="Genomic_DNA"/>
</dbReference>
<organism evidence="2 3">
    <name type="scientific">Merluccius polli</name>
    <name type="common">Benguela hake</name>
    <name type="synonym">Merluccius cadenati</name>
    <dbReference type="NCBI Taxonomy" id="89951"/>
    <lineage>
        <taxon>Eukaryota</taxon>
        <taxon>Metazoa</taxon>
        <taxon>Chordata</taxon>
        <taxon>Craniata</taxon>
        <taxon>Vertebrata</taxon>
        <taxon>Euteleostomi</taxon>
        <taxon>Actinopterygii</taxon>
        <taxon>Neopterygii</taxon>
        <taxon>Teleostei</taxon>
        <taxon>Neoteleostei</taxon>
        <taxon>Acanthomorphata</taxon>
        <taxon>Zeiogadaria</taxon>
        <taxon>Gadariae</taxon>
        <taxon>Gadiformes</taxon>
        <taxon>Gadoidei</taxon>
        <taxon>Merlucciidae</taxon>
        <taxon>Merluccius</taxon>
    </lineage>
</organism>
<evidence type="ECO:0000313" key="2">
    <source>
        <dbReference type="EMBL" id="KAK0135527.1"/>
    </source>
</evidence>
<accession>A0AA47M8R3</accession>
<dbReference type="Proteomes" id="UP001174136">
    <property type="component" value="Unassembled WGS sequence"/>
</dbReference>
<protein>
    <submittedName>
        <fullName evidence="2">Uncharacterized protein</fullName>
    </submittedName>
</protein>
<reference evidence="2" key="1">
    <citation type="journal article" date="2023" name="Front. Mar. Sci.">
        <title>A new Merluccius polli reference genome to investigate the effects of global change in West African waters.</title>
        <authorList>
            <person name="Mateo J.L."/>
            <person name="Blanco-Fernandez C."/>
            <person name="Garcia-Vazquez E."/>
            <person name="Machado-Schiaffino G."/>
        </authorList>
    </citation>
    <scope>NUCLEOTIDE SEQUENCE</scope>
    <source>
        <strain evidence="2">C29</strain>
        <tissue evidence="2">Fin</tissue>
    </source>
</reference>
<feature type="region of interest" description="Disordered" evidence="1">
    <location>
        <begin position="1"/>
        <end position="70"/>
    </location>
</feature>
<sequence length="70" mass="7706">MYDNVDEFERNCEGHEHEHGELTEGISKTGEVDNIQKSAAEDEEKPQKANGVLVNSVPESSDESASKSKD</sequence>
<keyword evidence="3" id="KW-1185">Reference proteome</keyword>
<gene>
    <name evidence="2" type="ORF">N1851_028603</name>
</gene>